<accession>A0A238IY28</accession>
<dbReference type="AlphaFoldDB" id="A0A238IY28"/>
<evidence type="ECO:0000313" key="3">
    <source>
        <dbReference type="Proteomes" id="UP000201838"/>
    </source>
</evidence>
<name>A0A238IY28_9RHOB</name>
<evidence type="ECO:0000256" key="1">
    <source>
        <dbReference type="SAM" id="MobiDB-lite"/>
    </source>
</evidence>
<sequence>MVAVFQYGQAVSAYSSDTEGCRATFAPRPPGQAFDDPTTVYPVNCSLAGASDGGAPLGAVGGGVAPDEYGNGRANGTGSSASQNGKGDGRSGPGKL</sequence>
<keyword evidence="3" id="KW-1185">Reference proteome</keyword>
<dbReference type="Proteomes" id="UP000201838">
    <property type="component" value="Unassembled WGS sequence"/>
</dbReference>
<organism evidence="2 3">
    <name type="scientific">Boseongicola aestuarii</name>
    <dbReference type="NCBI Taxonomy" id="1470561"/>
    <lineage>
        <taxon>Bacteria</taxon>
        <taxon>Pseudomonadati</taxon>
        <taxon>Pseudomonadota</taxon>
        <taxon>Alphaproteobacteria</taxon>
        <taxon>Rhodobacterales</taxon>
        <taxon>Paracoccaceae</taxon>
        <taxon>Boseongicola</taxon>
    </lineage>
</organism>
<feature type="region of interest" description="Disordered" evidence="1">
    <location>
        <begin position="56"/>
        <end position="96"/>
    </location>
</feature>
<proteinExistence type="predicted"/>
<feature type="compositionally biased region" description="Polar residues" evidence="1">
    <location>
        <begin position="74"/>
        <end position="85"/>
    </location>
</feature>
<protein>
    <submittedName>
        <fullName evidence="2">Uncharacterized protein</fullName>
    </submittedName>
</protein>
<evidence type="ECO:0000313" key="2">
    <source>
        <dbReference type="EMBL" id="SMX22892.1"/>
    </source>
</evidence>
<dbReference type="EMBL" id="FXXQ01000002">
    <property type="protein sequence ID" value="SMX22892.1"/>
    <property type="molecule type" value="Genomic_DNA"/>
</dbReference>
<reference evidence="2 3" key="1">
    <citation type="submission" date="2017-05" db="EMBL/GenBank/DDBJ databases">
        <authorList>
            <person name="Song R."/>
            <person name="Chenine A.L."/>
            <person name="Ruprecht R.M."/>
        </authorList>
    </citation>
    <scope>NUCLEOTIDE SEQUENCE [LARGE SCALE GENOMIC DNA]</scope>
    <source>
        <strain evidence="2 3">CECT 8489</strain>
    </source>
</reference>
<gene>
    <name evidence="2" type="ORF">BOA8489_00990</name>
</gene>